<keyword evidence="4" id="KW-0862">Zinc</keyword>
<evidence type="ECO:0000256" key="5">
    <source>
        <dbReference type="ARBA" id="ARBA00023242"/>
    </source>
</evidence>
<keyword evidence="5" id="KW-0539">Nucleus</keyword>
<comment type="subcellular location">
    <subcellularLocation>
        <location evidence="1">Nucleus</location>
    </subcellularLocation>
</comment>
<evidence type="ECO:0000256" key="1">
    <source>
        <dbReference type="ARBA" id="ARBA00004123"/>
    </source>
</evidence>
<keyword evidence="2" id="KW-0479">Metal-binding</keyword>
<evidence type="ECO:0000256" key="2">
    <source>
        <dbReference type="ARBA" id="ARBA00022723"/>
    </source>
</evidence>
<proteinExistence type="predicted"/>
<sequence length="156" mass="18002">MAASDKNSDAAIRARFSGSAGYGIRWNIKYQSYQKAIDAREVINHILKQDQQQDRPQNQTGLFEDVHFLPWDWKEIDNLNAELEVFVKLTSQMEGNSATGTHVIPKYLELNESLAEKIKQSSETNSLYPMYHHYQKICFNCHQLTCSYFDFTSAVT</sequence>
<dbReference type="InterPro" id="IPR052035">
    <property type="entry name" value="ZnF_BED_domain_contain"/>
</dbReference>
<evidence type="ECO:0000256" key="3">
    <source>
        <dbReference type="ARBA" id="ARBA00022771"/>
    </source>
</evidence>
<evidence type="ECO:0000256" key="4">
    <source>
        <dbReference type="ARBA" id="ARBA00022833"/>
    </source>
</evidence>
<dbReference type="Proteomes" id="UP000235392">
    <property type="component" value="Unassembled WGS sequence"/>
</dbReference>
<evidence type="ECO:0000313" key="7">
    <source>
        <dbReference type="Proteomes" id="UP000235392"/>
    </source>
</evidence>
<name>A0A2N5V559_9BASI</name>
<dbReference type="GO" id="GO:0008270">
    <property type="term" value="F:zinc ion binding"/>
    <property type="evidence" value="ECO:0007669"/>
    <property type="project" value="UniProtKB-KW"/>
</dbReference>
<organism evidence="6 7">
    <name type="scientific">Puccinia coronata f. sp. avenae</name>
    <dbReference type="NCBI Taxonomy" id="200324"/>
    <lineage>
        <taxon>Eukaryota</taxon>
        <taxon>Fungi</taxon>
        <taxon>Dikarya</taxon>
        <taxon>Basidiomycota</taxon>
        <taxon>Pucciniomycotina</taxon>
        <taxon>Pucciniomycetes</taxon>
        <taxon>Pucciniales</taxon>
        <taxon>Pucciniaceae</taxon>
        <taxon>Puccinia</taxon>
    </lineage>
</organism>
<comment type="caution">
    <text evidence="6">The sequence shown here is derived from an EMBL/GenBank/DDBJ whole genome shotgun (WGS) entry which is preliminary data.</text>
</comment>
<dbReference type="PANTHER" id="PTHR46481:SF10">
    <property type="entry name" value="ZINC FINGER BED DOMAIN-CONTAINING PROTEIN 39"/>
    <property type="match status" value="1"/>
</dbReference>
<evidence type="ECO:0000313" key="6">
    <source>
        <dbReference type="EMBL" id="PLW45128.1"/>
    </source>
</evidence>
<reference evidence="6 7" key="1">
    <citation type="submission" date="2017-11" db="EMBL/GenBank/DDBJ databases">
        <title>De novo assembly and phasing of dikaryotic genomes from two isolates of Puccinia coronata f. sp. avenae, the causal agent of oat crown rust.</title>
        <authorList>
            <person name="Miller M.E."/>
            <person name="Zhang Y."/>
            <person name="Omidvar V."/>
            <person name="Sperschneider J."/>
            <person name="Schwessinger B."/>
            <person name="Raley C."/>
            <person name="Palmer J.M."/>
            <person name="Garnica D."/>
            <person name="Upadhyaya N."/>
            <person name="Rathjen J."/>
            <person name="Taylor J.M."/>
            <person name="Park R.F."/>
            <person name="Dodds P.N."/>
            <person name="Hirsch C.D."/>
            <person name="Kianian S.F."/>
            <person name="Figueroa M."/>
        </authorList>
    </citation>
    <scope>NUCLEOTIDE SEQUENCE [LARGE SCALE GENOMIC DNA]</scope>
    <source>
        <strain evidence="6">12SD80</strain>
    </source>
</reference>
<dbReference type="GO" id="GO:0005634">
    <property type="term" value="C:nucleus"/>
    <property type="evidence" value="ECO:0007669"/>
    <property type="project" value="UniProtKB-SubCell"/>
</dbReference>
<keyword evidence="3" id="KW-0863">Zinc-finger</keyword>
<dbReference type="PANTHER" id="PTHR46481">
    <property type="entry name" value="ZINC FINGER BED DOMAIN-CONTAINING PROTEIN 4"/>
    <property type="match status" value="1"/>
</dbReference>
<accession>A0A2N5V559</accession>
<dbReference type="AlphaFoldDB" id="A0A2N5V559"/>
<dbReference type="EMBL" id="PGCI01000051">
    <property type="protein sequence ID" value="PLW45128.1"/>
    <property type="molecule type" value="Genomic_DNA"/>
</dbReference>
<protein>
    <submittedName>
        <fullName evidence="6">Uncharacterized protein</fullName>
    </submittedName>
</protein>
<gene>
    <name evidence="6" type="ORF">PCASD_04551</name>
</gene>